<feature type="region of interest" description="Disordered" evidence="3">
    <location>
        <begin position="20"/>
        <end position="60"/>
    </location>
</feature>
<dbReference type="SUPFAM" id="SSF54791">
    <property type="entry name" value="Eukaryotic type KH-domain (KH-domain type I)"/>
    <property type="match status" value="2"/>
</dbReference>
<feature type="compositionally biased region" description="Low complexity" evidence="3">
    <location>
        <begin position="20"/>
        <end position="35"/>
    </location>
</feature>
<dbReference type="AlphaFoldDB" id="A0A816H2D9"/>
<keyword evidence="1" id="KW-0677">Repeat</keyword>
<gene>
    <name evidence="5" type="ORF">KQP761_LOCUS36751</name>
</gene>
<evidence type="ECO:0000313" key="6">
    <source>
        <dbReference type="Proteomes" id="UP000663834"/>
    </source>
</evidence>
<evidence type="ECO:0000259" key="4">
    <source>
        <dbReference type="SMART" id="SM00322"/>
    </source>
</evidence>
<dbReference type="OrthoDB" id="5204190at2759"/>
<dbReference type="EMBL" id="CAJNOW010020782">
    <property type="protein sequence ID" value="CAF1681486.1"/>
    <property type="molecule type" value="Genomic_DNA"/>
</dbReference>
<comment type="caution">
    <text evidence="5">The sequence shown here is derived from an EMBL/GenBank/DDBJ whole genome shotgun (WGS) entry which is preliminary data.</text>
</comment>
<dbReference type="PROSITE" id="PS50084">
    <property type="entry name" value="KH_TYPE_1"/>
    <property type="match status" value="2"/>
</dbReference>
<keyword evidence="2" id="KW-0694">RNA-binding</keyword>
<feature type="compositionally biased region" description="Polar residues" evidence="3">
    <location>
        <begin position="303"/>
        <end position="333"/>
    </location>
</feature>
<evidence type="ECO:0000256" key="1">
    <source>
        <dbReference type="ARBA" id="ARBA00022737"/>
    </source>
</evidence>
<evidence type="ECO:0000313" key="5">
    <source>
        <dbReference type="EMBL" id="CAF1681486.1"/>
    </source>
</evidence>
<dbReference type="InterPro" id="IPR036612">
    <property type="entry name" value="KH_dom_type_1_sf"/>
</dbReference>
<evidence type="ECO:0000256" key="2">
    <source>
        <dbReference type="PROSITE-ProRule" id="PRU00117"/>
    </source>
</evidence>
<organism evidence="5 6">
    <name type="scientific">Rotaria magnacalcarata</name>
    <dbReference type="NCBI Taxonomy" id="392030"/>
    <lineage>
        <taxon>Eukaryota</taxon>
        <taxon>Metazoa</taxon>
        <taxon>Spiralia</taxon>
        <taxon>Gnathifera</taxon>
        <taxon>Rotifera</taxon>
        <taxon>Eurotatoria</taxon>
        <taxon>Bdelloidea</taxon>
        <taxon>Philodinida</taxon>
        <taxon>Philodinidae</taxon>
        <taxon>Rotaria</taxon>
    </lineage>
</organism>
<dbReference type="InterPro" id="IPR004088">
    <property type="entry name" value="KH_dom_type_1"/>
</dbReference>
<feature type="region of interest" description="Disordered" evidence="3">
    <location>
        <begin position="297"/>
        <end position="336"/>
    </location>
</feature>
<dbReference type="GO" id="GO:0003723">
    <property type="term" value="F:RNA binding"/>
    <property type="evidence" value="ECO:0007669"/>
    <property type="project" value="UniProtKB-UniRule"/>
</dbReference>
<protein>
    <recommendedName>
        <fullName evidence="4">K Homology domain-containing protein</fullName>
    </recommendedName>
</protein>
<dbReference type="Proteomes" id="UP000663834">
    <property type="component" value="Unassembled WGS sequence"/>
</dbReference>
<reference evidence="5" key="1">
    <citation type="submission" date="2021-02" db="EMBL/GenBank/DDBJ databases">
        <authorList>
            <person name="Nowell W R."/>
        </authorList>
    </citation>
    <scope>NUCLEOTIDE SEQUENCE</scope>
</reference>
<dbReference type="SMART" id="SM00322">
    <property type="entry name" value="KH"/>
    <property type="match status" value="2"/>
</dbReference>
<dbReference type="Gene3D" id="3.30.1370.10">
    <property type="entry name" value="K Homology domain, type 1"/>
    <property type="match status" value="2"/>
</dbReference>
<evidence type="ECO:0000256" key="3">
    <source>
        <dbReference type="SAM" id="MobiDB-lite"/>
    </source>
</evidence>
<dbReference type="InterPro" id="IPR004087">
    <property type="entry name" value="KH_dom"/>
</dbReference>
<feature type="domain" description="K Homology" evidence="4">
    <location>
        <begin position="95"/>
        <end position="172"/>
    </location>
</feature>
<feature type="domain" description="K Homology" evidence="4">
    <location>
        <begin position="193"/>
        <end position="266"/>
    </location>
</feature>
<proteinExistence type="predicted"/>
<accession>A0A816H2D9</accession>
<dbReference type="Pfam" id="PF00013">
    <property type="entry name" value="KH_1"/>
    <property type="match status" value="2"/>
</dbReference>
<sequence length="356" mass="38229">MQNNPVSFQDAIARAQQVAAKLAAAAPNSNRSPSSKRPYGEEDSVQKRPAFTSPTQSGSIPEPVLRAQQIAQQINSQLGVKPINGSPTTPLSNQLSFQEDYKIPDKFVGLIIGKGGEQIVRLQAESGCKVQICQLRPEPIPNGPNPPDRLANLSGSRDAIERAKRIMDDIITRGKMTDSSTGSFNPYSMGGTTAKSIDVMLPSSKCGLVIGKGGENIKRVSEEFGVKMYVVQDSADVDGIEHKPLRISGESDRVERAKQHVLDSLAKSDVDGIEHKPLRISGESDRVERAKQHVLDSLAKSGGLTTQTNRLGGNQSNSSSYNDPHSRMGNTPLTGPCNEATYSVPYEKAGIIIGKG</sequence>
<dbReference type="PANTHER" id="PTHR10288">
    <property type="entry name" value="KH DOMAIN CONTAINING RNA BINDING PROTEIN"/>
    <property type="match status" value="1"/>
</dbReference>
<name>A0A816H2D9_9BILA</name>
<dbReference type="CDD" id="cd22396">
    <property type="entry name" value="KH-I_FUBP_rpt1"/>
    <property type="match status" value="1"/>
</dbReference>